<protein>
    <recommendedName>
        <fullName evidence="4">YbgF trimerisation domain-containing protein</fullName>
    </recommendedName>
</protein>
<feature type="compositionally biased region" description="Low complexity" evidence="2">
    <location>
        <begin position="162"/>
        <end position="175"/>
    </location>
</feature>
<dbReference type="GO" id="GO:0070206">
    <property type="term" value="P:protein trimerization"/>
    <property type="evidence" value="ECO:0007669"/>
    <property type="project" value="InterPro"/>
</dbReference>
<name>A0A2J7TEP8_METSI</name>
<feature type="chain" id="PRO_5014362640" description="YbgF trimerisation domain-containing protein" evidence="3">
    <location>
        <begin position="30"/>
        <end position="175"/>
    </location>
</feature>
<feature type="signal peptide" evidence="3">
    <location>
        <begin position="1"/>
        <end position="29"/>
    </location>
</feature>
<reference evidence="5 6" key="1">
    <citation type="submission" date="2017-10" db="EMBL/GenBank/DDBJ databases">
        <title>Genome announcement of Methylocella silvestris TVC from permafrost.</title>
        <authorList>
            <person name="Wang J."/>
            <person name="Geng K."/>
            <person name="Ul-Haque F."/>
            <person name="Crombie A.T."/>
            <person name="Street L.E."/>
            <person name="Wookey P.A."/>
            <person name="Murrell J.C."/>
            <person name="Pratscher J."/>
        </authorList>
    </citation>
    <scope>NUCLEOTIDE SEQUENCE [LARGE SCALE GENOMIC DNA]</scope>
    <source>
        <strain evidence="5 6">TVC</strain>
    </source>
</reference>
<evidence type="ECO:0000313" key="5">
    <source>
        <dbReference type="EMBL" id="PNG25246.1"/>
    </source>
</evidence>
<evidence type="ECO:0000256" key="2">
    <source>
        <dbReference type="SAM" id="MobiDB-lite"/>
    </source>
</evidence>
<feature type="non-terminal residue" evidence="5">
    <location>
        <position position="175"/>
    </location>
</feature>
<gene>
    <name evidence="5" type="ORF">CR492_14850</name>
</gene>
<sequence>MRLSRPFASAGAAALICLASLICAGEAPAGELLAQNYRAPPSDVGGDPYGQQDADPSSLLVRVDRLEAQLRQLNGQIEQLQFQNRKLEDQLRKFQEDVDFRFQDSGRGAPAAAVKPQKRTDAIDDYLSGDNRSAAAGSPATPSGGPAAGSPPSRTARRGDAFDPSADPAAPGAPR</sequence>
<dbReference type="InterPro" id="IPR032519">
    <property type="entry name" value="YbgF_tri"/>
</dbReference>
<feature type="compositionally biased region" description="Low complexity" evidence="2">
    <location>
        <begin position="132"/>
        <end position="154"/>
    </location>
</feature>
<keyword evidence="1" id="KW-0175">Coiled coil</keyword>
<feature type="region of interest" description="Disordered" evidence="2">
    <location>
        <begin position="102"/>
        <end position="175"/>
    </location>
</feature>
<dbReference type="Proteomes" id="UP000236286">
    <property type="component" value="Unassembled WGS sequence"/>
</dbReference>
<dbReference type="AlphaFoldDB" id="A0A2J7TEP8"/>
<feature type="coiled-coil region" evidence="1">
    <location>
        <begin position="63"/>
        <end position="97"/>
    </location>
</feature>
<comment type="caution">
    <text evidence="5">The sequence shown here is derived from an EMBL/GenBank/DDBJ whole genome shotgun (WGS) entry which is preliminary data.</text>
</comment>
<accession>A0A2J7TEP8</accession>
<evidence type="ECO:0000313" key="6">
    <source>
        <dbReference type="Proteomes" id="UP000236286"/>
    </source>
</evidence>
<evidence type="ECO:0000256" key="1">
    <source>
        <dbReference type="SAM" id="Coils"/>
    </source>
</evidence>
<keyword evidence="3" id="KW-0732">Signal</keyword>
<evidence type="ECO:0000259" key="4">
    <source>
        <dbReference type="Pfam" id="PF16331"/>
    </source>
</evidence>
<evidence type="ECO:0000256" key="3">
    <source>
        <dbReference type="SAM" id="SignalP"/>
    </source>
</evidence>
<dbReference type="RefSeq" id="WP_280951548.1">
    <property type="nucleotide sequence ID" value="NZ_PDZR01000018.1"/>
</dbReference>
<dbReference type="Pfam" id="PF16331">
    <property type="entry name" value="TolA_bind_tri"/>
    <property type="match status" value="1"/>
</dbReference>
<feature type="domain" description="YbgF trimerisation" evidence="4">
    <location>
        <begin position="59"/>
        <end position="111"/>
    </location>
</feature>
<proteinExistence type="predicted"/>
<dbReference type="EMBL" id="PDZR01000018">
    <property type="protein sequence ID" value="PNG25246.1"/>
    <property type="molecule type" value="Genomic_DNA"/>
</dbReference>
<organism evidence="5 6">
    <name type="scientific">Methylocella silvestris</name>
    <dbReference type="NCBI Taxonomy" id="199596"/>
    <lineage>
        <taxon>Bacteria</taxon>
        <taxon>Pseudomonadati</taxon>
        <taxon>Pseudomonadota</taxon>
        <taxon>Alphaproteobacteria</taxon>
        <taxon>Hyphomicrobiales</taxon>
        <taxon>Beijerinckiaceae</taxon>
        <taxon>Methylocella</taxon>
    </lineage>
</organism>